<dbReference type="SUPFAM" id="SSF54106">
    <property type="entry name" value="LysM domain"/>
    <property type="match status" value="1"/>
</dbReference>
<dbReference type="CDD" id="cd00118">
    <property type="entry name" value="LysM"/>
    <property type="match status" value="1"/>
</dbReference>
<dbReference type="AlphaFoldDB" id="A0A1R1J640"/>
<evidence type="ECO:0000313" key="2">
    <source>
        <dbReference type="EMBL" id="OMG70792.1"/>
    </source>
</evidence>
<dbReference type="Pfam" id="PF01476">
    <property type="entry name" value="LysM"/>
    <property type="match status" value="1"/>
</dbReference>
<comment type="caution">
    <text evidence="2">The sequence shown here is derived from an EMBL/GenBank/DDBJ whole genome shotgun (WGS) entry which is preliminary data.</text>
</comment>
<dbReference type="Gene3D" id="3.10.350.10">
    <property type="entry name" value="LysM domain"/>
    <property type="match status" value="1"/>
</dbReference>
<dbReference type="InterPro" id="IPR036779">
    <property type="entry name" value="LysM_dom_sf"/>
</dbReference>
<dbReference type="InterPro" id="IPR018392">
    <property type="entry name" value="LysM"/>
</dbReference>
<organism evidence="2 3">
    <name type="scientific">Burkholderia ubonensis</name>
    <dbReference type="NCBI Taxonomy" id="101571"/>
    <lineage>
        <taxon>Bacteria</taxon>
        <taxon>Pseudomonadati</taxon>
        <taxon>Pseudomonadota</taxon>
        <taxon>Betaproteobacteria</taxon>
        <taxon>Burkholderiales</taxon>
        <taxon>Burkholderiaceae</taxon>
        <taxon>Burkholderia</taxon>
        <taxon>Burkholderia cepacia complex</taxon>
    </lineage>
</organism>
<protein>
    <submittedName>
        <fullName evidence="2">Peptidoglycan-binding protein</fullName>
    </submittedName>
</protein>
<feature type="domain" description="LysM" evidence="1">
    <location>
        <begin position="151"/>
        <end position="198"/>
    </location>
</feature>
<dbReference type="Proteomes" id="UP000187194">
    <property type="component" value="Unassembled WGS sequence"/>
</dbReference>
<proteinExistence type="predicted"/>
<dbReference type="EMBL" id="MTJZ01000045">
    <property type="protein sequence ID" value="OMG70792.1"/>
    <property type="molecule type" value="Genomic_DNA"/>
</dbReference>
<accession>A0A1R1J640</accession>
<name>A0A1R1J640_9BURK</name>
<sequence>MAVQEPAKTGFEKWQDDINKAAGDVNWDTWDCEIQIAVNEYNRHLSGTAGYNPLDWRLIKAMLWVETGAKSSEWKIKPMQIGVSGDPGLTSFLSGNEGGDLILPPAWKGQLTMGSARTMPAHNIRAGIGYLLMRMATFEHRSVPVEDSKVHDVTVKPGDSLDKIAKAHGSTTEVLKKLNPMVGVLRPGQVLKCQKASVRRVITGWRPLSASSVALRYNSMRRDPNYAKKLDFAWGLARKGTEVSCTQ</sequence>
<gene>
    <name evidence="2" type="ORF">BW685_24400</name>
</gene>
<evidence type="ECO:0000259" key="1">
    <source>
        <dbReference type="PROSITE" id="PS51782"/>
    </source>
</evidence>
<dbReference type="SMART" id="SM00257">
    <property type="entry name" value="LysM"/>
    <property type="match status" value="1"/>
</dbReference>
<dbReference type="PROSITE" id="PS51782">
    <property type="entry name" value="LYSM"/>
    <property type="match status" value="1"/>
</dbReference>
<reference evidence="2 3" key="1">
    <citation type="submission" date="2017-01" db="EMBL/GenBank/DDBJ databases">
        <title>Phylogeographic, genomic and meropenem susceptibility analysis of Burkholderia ubonensis.</title>
        <authorList>
            <person name="Price E.P."/>
            <person name="Sarovich D.S."/>
            <person name="Webb J.R."/>
            <person name="Hall C.M."/>
            <person name="Sahl J.W."/>
            <person name="Kaestli M."/>
            <person name="Mayo M."/>
            <person name="Harrington G."/>
            <person name="Baker A.L."/>
            <person name="Sidak-Loftis L.C."/>
            <person name="Lummis M."/>
            <person name="Schupp J.M."/>
            <person name="Gillece J.D."/>
            <person name="Tuanyok A."/>
            <person name="Warner J."/>
            <person name="Busch J.D."/>
            <person name="Keim P."/>
            <person name="Currie B.J."/>
            <person name="Wagner D.M."/>
        </authorList>
    </citation>
    <scope>NUCLEOTIDE SEQUENCE [LARGE SCALE GENOMIC DNA]</scope>
    <source>
        <strain evidence="2 3">A21</strain>
    </source>
</reference>
<evidence type="ECO:0000313" key="3">
    <source>
        <dbReference type="Proteomes" id="UP000187194"/>
    </source>
</evidence>